<protein>
    <submittedName>
        <fullName evidence="3">Class I SAM-dependent methyltransferase</fullName>
        <ecNumber evidence="3">2.1.1.-</ecNumber>
    </submittedName>
</protein>
<accession>A0ABU2WE89</accession>
<dbReference type="PANTHER" id="PTHR43619">
    <property type="entry name" value="S-ADENOSYL-L-METHIONINE-DEPENDENT METHYLTRANSFERASE YKTD-RELATED"/>
    <property type="match status" value="1"/>
</dbReference>
<dbReference type="EMBL" id="JAVRIC010000002">
    <property type="protein sequence ID" value="MDT0496188.1"/>
    <property type="molecule type" value="Genomic_DNA"/>
</dbReference>
<dbReference type="GO" id="GO:0032259">
    <property type="term" value="P:methylation"/>
    <property type="evidence" value="ECO:0007669"/>
    <property type="project" value="UniProtKB-KW"/>
</dbReference>
<dbReference type="GO" id="GO:0008168">
    <property type="term" value="F:methyltransferase activity"/>
    <property type="evidence" value="ECO:0007669"/>
    <property type="project" value="UniProtKB-KW"/>
</dbReference>
<dbReference type="Gene3D" id="3.40.50.150">
    <property type="entry name" value="Vaccinia Virus protein VP39"/>
    <property type="match status" value="1"/>
</dbReference>
<dbReference type="EC" id="2.1.1.-" evidence="3"/>
<evidence type="ECO:0000313" key="4">
    <source>
        <dbReference type="Proteomes" id="UP001254608"/>
    </source>
</evidence>
<dbReference type="Proteomes" id="UP001254608">
    <property type="component" value="Unassembled WGS sequence"/>
</dbReference>
<dbReference type="Pfam" id="PF04072">
    <property type="entry name" value="LCM"/>
    <property type="match status" value="1"/>
</dbReference>
<dbReference type="RefSeq" id="WP_311363577.1">
    <property type="nucleotide sequence ID" value="NZ_JAVRIC010000002.1"/>
</dbReference>
<keyword evidence="2 3" id="KW-0808">Transferase</keyword>
<evidence type="ECO:0000256" key="2">
    <source>
        <dbReference type="ARBA" id="ARBA00022679"/>
    </source>
</evidence>
<gene>
    <name evidence="3" type="ORF">RM530_02250</name>
</gene>
<evidence type="ECO:0000313" key="3">
    <source>
        <dbReference type="EMBL" id="MDT0496188.1"/>
    </source>
</evidence>
<evidence type="ECO:0000256" key="1">
    <source>
        <dbReference type="ARBA" id="ARBA00022603"/>
    </source>
</evidence>
<dbReference type="InterPro" id="IPR029063">
    <property type="entry name" value="SAM-dependent_MTases_sf"/>
</dbReference>
<comment type="caution">
    <text evidence="3">The sequence shown here is derived from an EMBL/GenBank/DDBJ whole genome shotgun (WGS) entry which is preliminary data.</text>
</comment>
<dbReference type="SUPFAM" id="SSF53335">
    <property type="entry name" value="S-adenosyl-L-methionine-dependent methyltransferases"/>
    <property type="match status" value="1"/>
</dbReference>
<keyword evidence="1 3" id="KW-0489">Methyltransferase</keyword>
<reference evidence="3 4" key="1">
    <citation type="submission" date="2023-09" db="EMBL/GenBank/DDBJ databases">
        <authorList>
            <person name="Rey-Velasco X."/>
        </authorList>
    </citation>
    <scope>NUCLEOTIDE SEQUENCE [LARGE SCALE GENOMIC DNA]</scope>
    <source>
        <strain evidence="3 4">W345</strain>
    </source>
</reference>
<sequence length="284" mass="30643">MSSSDSRISPTAHYTGMVWARNGLSHRALESFRGRAMYTLLQPVVRVARRAGVPDVDQFLLTRHRLIDARLVQAVESGAITQVVEIAAGLSPRGWRFKQRFGDRIEYIEADLPGMAALKRAALKKMGASPGHRVVAFDALADEGPLSLSALCAGLDRSRGMAIVTEGLVNYFSEAAVRGMWRRFAKELAGFSCGAYWSDLFLSSDVGGKGATPFIHFLSAFVRGKVHLHFAQTSAAEQALRECGFADARLLDPGDHAEALGDATGISRSVRVVEARVAAPSSAI</sequence>
<dbReference type="InterPro" id="IPR007213">
    <property type="entry name" value="Ppm1/Ppm2/Tcmp"/>
</dbReference>
<proteinExistence type="predicted"/>
<keyword evidence="4" id="KW-1185">Reference proteome</keyword>
<organism evidence="3 4">
    <name type="scientific">Banduia mediterranea</name>
    <dbReference type="NCBI Taxonomy" id="3075609"/>
    <lineage>
        <taxon>Bacteria</taxon>
        <taxon>Pseudomonadati</taxon>
        <taxon>Pseudomonadota</taxon>
        <taxon>Gammaproteobacteria</taxon>
        <taxon>Nevskiales</taxon>
        <taxon>Algiphilaceae</taxon>
        <taxon>Banduia</taxon>
    </lineage>
</organism>
<dbReference type="PANTHER" id="PTHR43619:SF2">
    <property type="entry name" value="S-ADENOSYL-L-METHIONINE-DEPENDENT METHYLTRANSFERASES SUPERFAMILY PROTEIN"/>
    <property type="match status" value="1"/>
</dbReference>
<name>A0ABU2WE89_9GAMM</name>